<dbReference type="Proteomes" id="UP000305887">
    <property type="component" value="Unassembled WGS sequence"/>
</dbReference>
<proteinExistence type="predicted"/>
<name>A0A5C4MTG1_9RHOB</name>
<gene>
    <name evidence="1" type="ORF">FHG66_16375</name>
</gene>
<evidence type="ECO:0000313" key="1">
    <source>
        <dbReference type="EMBL" id="TNC47616.1"/>
    </source>
</evidence>
<organism evidence="1 2">
    <name type="scientific">Rubellimicrobium rubrum</name>
    <dbReference type="NCBI Taxonomy" id="2585369"/>
    <lineage>
        <taxon>Bacteria</taxon>
        <taxon>Pseudomonadati</taxon>
        <taxon>Pseudomonadota</taxon>
        <taxon>Alphaproteobacteria</taxon>
        <taxon>Rhodobacterales</taxon>
        <taxon>Roseobacteraceae</taxon>
        <taxon>Rubellimicrobium</taxon>
    </lineage>
</organism>
<comment type="caution">
    <text evidence="1">The sequence shown here is derived from an EMBL/GenBank/DDBJ whole genome shotgun (WGS) entry which is preliminary data.</text>
</comment>
<dbReference type="EMBL" id="VDFU01000024">
    <property type="protein sequence ID" value="TNC47616.1"/>
    <property type="molecule type" value="Genomic_DNA"/>
</dbReference>
<keyword evidence="2" id="KW-1185">Reference proteome</keyword>
<dbReference type="AlphaFoldDB" id="A0A5C4MTG1"/>
<sequence length="248" mass="27072">MISPADLQGHWRRNWLRAPGTEDLTTRVHWLQAGQWCADIRVPLSRPGLEAGGSLSDMAPSDLAILLSAEGFAGRVTLDGDLCTWHREWNWRGFPTPVDAGILRFDSFGRLVEDGAHSDYREEWQCVLTGPWIAEAVEADGADGLLLSHDAGFVLALGQRGAPSWPGLPEALRDGSASAEEASDVFASVYVLGHWSGEEGIADLSTQPFCEGHAVLSRRGDRAQLVLPNFHGRMVEQTLRLSEIPVNP</sequence>
<reference evidence="1 2" key="1">
    <citation type="submission" date="2019-06" db="EMBL/GenBank/DDBJ databases">
        <title>YIM 131921 draft genome.</title>
        <authorList>
            <person name="Jiang L."/>
        </authorList>
    </citation>
    <scope>NUCLEOTIDE SEQUENCE [LARGE SCALE GENOMIC DNA]</scope>
    <source>
        <strain evidence="1 2">YIM 131921</strain>
    </source>
</reference>
<protein>
    <submittedName>
        <fullName evidence="1">Uncharacterized protein</fullName>
    </submittedName>
</protein>
<dbReference type="OrthoDB" id="6992731at2"/>
<evidence type="ECO:0000313" key="2">
    <source>
        <dbReference type="Proteomes" id="UP000305887"/>
    </source>
</evidence>
<accession>A0A5C4MTG1</accession>
<dbReference type="RefSeq" id="WP_139078127.1">
    <property type="nucleotide sequence ID" value="NZ_VDFU01000024.1"/>
</dbReference>